<proteinExistence type="inferred from homology"/>
<evidence type="ECO:0000256" key="1">
    <source>
        <dbReference type="ARBA" id="ARBA00004123"/>
    </source>
</evidence>
<evidence type="ECO:0000256" key="10">
    <source>
        <dbReference type="ARBA" id="ARBA00023242"/>
    </source>
</evidence>
<dbReference type="GO" id="GO:0006303">
    <property type="term" value="P:double-strand break repair via nonhomologous end joining"/>
    <property type="evidence" value="ECO:0007669"/>
    <property type="project" value="TreeGrafter"/>
</dbReference>
<accession>A0A8H7D241</accession>
<dbReference type="Proteomes" id="UP000623467">
    <property type="component" value="Unassembled WGS sequence"/>
</dbReference>
<evidence type="ECO:0000256" key="6">
    <source>
        <dbReference type="ARBA" id="ARBA00022801"/>
    </source>
</evidence>
<dbReference type="SUPFAM" id="SSF56281">
    <property type="entry name" value="Metallo-hydrolase/oxidoreductase"/>
    <property type="match status" value="1"/>
</dbReference>
<evidence type="ECO:0000256" key="12">
    <source>
        <dbReference type="ARBA" id="ARBA00042677"/>
    </source>
</evidence>
<keyword evidence="8" id="KW-0233">DNA recombination</keyword>
<dbReference type="OrthoDB" id="5561659at2759"/>
<feature type="compositionally biased region" description="Acidic residues" evidence="13">
    <location>
        <begin position="501"/>
        <end position="513"/>
    </location>
</feature>
<sequence length="850" mass="94397">MPPGAPYNSFIVPYRIRVDEFTNSVGQEMVPALHLLSHTHSDHITGLQAKSFGYTIICSHDAKEMLLRHEVYAERSLHEHEYRAEATRTYSHLKVDPLVYPDGSMYYTGSRDLLRPLPLNTPTEIELSNDESVTVTLFDANHCPGAVMFLIEGNQGAVLHTGDFRAEPWFLESIIHNPFFQSYLAPGDSQLRDPDKTLEAIYLDTASVMSSAPVPTKASATSGLIELMKLLPSTTYFFINSWTWGYEDVLKAVSRAFRTQIHLDRYKHNVYTNISDPVLRSLGTRDEASSRFHACERFDRCDYVAAVDSHRASTGFSRKGTHVVYVNPVTMDAARWGTYLQETKLAIGRGERITCLLVPLSRHSPLPELQAFVSLFRPRRVVPNTLIPGLHGVDWKAIDCMFATCLAEPPPTDKLVGDVDVDISMDDAMAEMDTSILNLVGGDGAIGLAEKWAESGKLRKKIEVVRHWLGVKERRAVDRMLDPPLAAKTGQTSGMPRVLDSEDEDSNYGEADDERGRTAHLLFAGLAGIEDKPSEWCLPSSSSPPTPSSTGRTGNNARNGPFLTPVSSPVRFQLPRAPPPDIKGKKRLIHSPPTSQTPPAKRALVALGSPFEARQQTYEKSAWLTISNPSSPLRPVENVVSALPVASSSKLPHSGRVGSSLSCTPPNLSNNLATTSNLMQPDGSLFPSRHITSPFGGEYTLYEVLPASSPAPQQTPTPSPVRRTKKPNVRPPLTLECIEAERNRLNRRLRLQDRLRRDNPTRAVSSKFVAKRKKLEHRHFVLKTKCDSMTMTRTNKAQLRRLPSFETVYDAGDERVKACEPDNLLRGKIEEALRLGLQPMVPRLAKSQGK</sequence>
<comment type="caution">
    <text evidence="15">The sequence shown here is derived from an EMBL/GenBank/DDBJ whole genome shotgun (WGS) entry which is preliminary data.</text>
</comment>
<keyword evidence="3" id="KW-0540">Nuclease</keyword>
<dbReference type="GO" id="GO:0003684">
    <property type="term" value="F:damaged DNA binding"/>
    <property type="evidence" value="ECO:0007669"/>
    <property type="project" value="TreeGrafter"/>
</dbReference>
<dbReference type="AlphaFoldDB" id="A0A8H7D241"/>
<gene>
    <name evidence="15" type="ORF">MSAN_01266600</name>
</gene>
<keyword evidence="7" id="KW-0269">Exonuclease</keyword>
<keyword evidence="9" id="KW-0234">DNA repair</keyword>
<evidence type="ECO:0000256" key="2">
    <source>
        <dbReference type="ARBA" id="ARBA00010304"/>
    </source>
</evidence>
<dbReference type="GO" id="GO:0000723">
    <property type="term" value="P:telomere maintenance"/>
    <property type="evidence" value="ECO:0007669"/>
    <property type="project" value="TreeGrafter"/>
</dbReference>
<dbReference type="PANTHER" id="PTHR23240">
    <property type="entry name" value="DNA CROSS-LINK REPAIR PROTEIN PSO2/SNM1-RELATED"/>
    <property type="match status" value="1"/>
</dbReference>
<dbReference type="InterPro" id="IPR011084">
    <property type="entry name" value="DRMBL"/>
</dbReference>
<dbReference type="GO" id="GO:0036297">
    <property type="term" value="P:interstrand cross-link repair"/>
    <property type="evidence" value="ECO:0007669"/>
    <property type="project" value="TreeGrafter"/>
</dbReference>
<keyword evidence="6" id="KW-0378">Hydrolase</keyword>
<evidence type="ECO:0000256" key="5">
    <source>
        <dbReference type="ARBA" id="ARBA00022763"/>
    </source>
</evidence>
<evidence type="ECO:0000256" key="3">
    <source>
        <dbReference type="ARBA" id="ARBA00022722"/>
    </source>
</evidence>
<feature type="region of interest" description="Disordered" evidence="13">
    <location>
        <begin position="708"/>
        <end position="728"/>
    </location>
</feature>
<dbReference type="GO" id="GO:0006310">
    <property type="term" value="P:DNA recombination"/>
    <property type="evidence" value="ECO:0007669"/>
    <property type="project" value="UniProtKB-KW"/>
</dbReference>
<dbReference type="PANTHER" id="PTHR23240:SF8">
    <property type="entry name" value="PROTEIN ARTEMIS"/>
    <property type="match status" value="1"/>
</dbReference>
<feature type="region of interest" description="Disordered" evidence="13">
    <location>
        <begin position="534"/>
        <end position="600"/>
    </location>
</feature>
<evidence type="ECO:0000256" key="8">
    <source>
        <dbReference type="ARBA" id="ARBA00023172"/>
    </source>
</evidence>
<keyword evidence="5" id="KW-0227">DNA damage</keyword>
<evidence type="ECO:0000259" key="14">
    <source>
        <dbReference type="Pfam" id="PF07522"/>
    </source>
</evidence>
<evidence type="ECO:0000313" key="16">
    <source>
        <dbReference type="Proteomes" id="UP000623467"/>
    </source>
</evidence>
<name>A0A8H7D241_9AGAR</name>
<dbReference type="GO" id="GO:0005634">
    <property type="term" value="C:nucleus"/>
    <property type="evidence" value="ECO:0007669"/>
    <property type="project" value="UniProtKB-SubCell"/>
</dbReference>
<dbReference type="Gene3D" id="3.60.15.10">
    <property type="entry name" value="Ribonuclease Z/Hydroxyacylglutathione hydrolase-like"/>
    <property type="match status" value="1"/>
</dbReference>
<feature type="domain" description="DNA repair metallo-beta-lactamase" evidence="14">
    <location>
        <begin position="280"/>
        <end position="385"/>
    </location>
</feature>
<comment type="similarity">
    <text evidence="2">Belongs to the DNA repair metallo-beta-lactamase (DRMBL) family.</text>
</comment>
<evidence type="ECO:0000256" key="13">
    <source>
        <dbReference type="SAM" id="MobiDB-lite"/>
    </source>
</evidence>
<evidence type="ECO:0000256" key="9">
    <source>
        <dbReference type="ARBA" id="ARBA00023204"/>
    </source>
</evidence>
<evidence type="ECO:0000256" key="7">
    <source>
        <dbReference type="ARBA" id="ARBA00022839"/>
    </source>
</evidence>
<keyword evidence="10" id="KW-0539">Nucleus</keyword>
<dbReference type="InterPro" id="IPR036866">
    <property type="entry name" value="RibonucZ/Hydroxyglut_hydro"/>
</dbReference>
<protein>
    <recommendedName>
        <fullName evidence="11">Protein artemis</fullName>
    </recommendedName>
    <alternativeName>
        <fullName evidence="12">DNA cross-link repair 1C protein</fullName>
    </alternativeName>
</protein>
<dbReference type="GO" id="GO:0004519">
    <property type="term" value="F:endonuclease activity"/>
    <property type="evidence" value="ECO:0007669"/>
    <property type="project" value="UniProtKB-KW"/>
</dbReference>
<feature type="region of interest" description="Disordered" evidence="13">
    <location>
        <begin position="484"/>
        <end position="514"/>
    </location>
</feature>
<organism evidence="15 16">
    <name type="scientific">Mycena sanguinolenta</name>
    <dbReference type="NCBI Taxonomy" id="230812"/>
    <lineage>
        <taxon>Eukaryota</taxon>
        <taxon>Fungi</taxon>
        <taxon>Dikarya</taxon>
        <taxon>Basidiomycota</taxon>
        <taxon>Agaricomycotina</taxon>
        <taxon>Agaricomycetes</taxon>
        <taxon>Agaricomycetidae</taxon>
        <taxon>Agaricales</taxon>
        <taxon>Marasmiineae</taxon>
        <taxon>Mycenaceae</taxon>
        <taxon>Mycena</taxon>
    </lineage>
</organism>
<keyword evidence="4" id="KW-0255">Endonuclease</keyword>
<comment type="subcellular location">
    <subcellularLocation>
        <location evidence="1">Nucleus</location>
    </subcellularLocation>
</comment>
<keyword evidence="16" id="KW-1185">Reference proteome</keyword>
<reference evidence="15" key="1">
    <citation type="submission" date="2020-05" db="EMBL/GenBank/DDBJ databases">
        <title>Mycena genomes resolve the evolution of fungal bioluminescence.</title>
        <authorList>
            <person name="Tsai I.J."/>
        </authorList>
    </citation>
    <scope>NUCLEOTIDE SEQUENCE</scope>
    <source>
        <strain evidence="15">160909Yilan</strain>
    </source>
</reference>
<dbReference type="EMBL" id="JACAZH010000009">
    <property type="protein sequence ID" value="KAF7359244.1"/>
    <property type="molecule type" value="Genomic_DNA"/>
</dbReference>
<evidence type="ECO:0000256" key="11">
    <source>
        <dbReference type="ARBA" id="ARBA00039759"/>
    </source>
</evidence>
<dbReference type="Pfam" id="PF07522">
    <property type="entry name" value="DRMBL"/>
    <property type="match status" value="1"/>
</dbReference>
<dbReference type="GO" id="GO:0035312">
    <property type="term" value="F:5'-3' DNA exonuclease activity"/>
    <property type="evidence" value="ECO:0007669"/>
    <property type="project" value="TreeGrafter"/>
</dbReference>
<evidence type="ECO:0000256" key="4">
    <source>
        <dbReference type="ARBA" id="ARBA00022759"/>
    </source>
</evidence>
<evidence type="ECO:0000313" key="15">
    <source>
        <dbReference type="EMBL" id="KAF7359244.1"/>
    </source>
</evidence>